<gene>
    <name evidence="7" type="ORF">CC84DRAFT_1200393</name>
</gene>
<accession>A0A177BWS5</accession>
<evidence type="ECO:0000256" key="2">
    <source>
        <dbReference type="ARBA" id="ARBA00022692"/>
    </source>
</evidence>
<dbReference type="PANTHER" id="PTHR23501:SF199">
    <property type="entry name" value="MFS EFFLUX TRANSPORTER INPD-RELATED"/>
    <property type="match status" value="1"/>
</dbReference>
<dbReference type="AlphaFoldDB" id="A0A177BWS5"/>
<feature type="transmembrane region" description="Helical" evidence="5">
    <location>
        <begin position="359"/>
        <end position="377"/>
    </location>
</feature>
<evidence type="ECO:0000313" key="8">
    <source>
        <dbReference type="Proteomes" id="UP000077069"/>
    </source>
</evidence>
<dbReference type="FunCoup" id="A0A177BWS5">
    <property type="interactions" value="69"/>
</dbReference>
<keyword evidence="8" id="KW-1185">Reference proteome</keyword>
<feature type="transmembrane region" description="Helical" evidence="5">
    <location>
        <begin position="147"/>
        <end position="168"/>
    </location>
</feature>
<protein>
    <submittedName>
        <fullName evidence="7">MFS general substrate transporter</fullName>
    </submittedName>
</protein>
<dbReference type="CDD" id="cd17502">
    <property type="entry name" value="MFS_Azr1_MDR_like"/>
    <property type="match status" value="1"/>
</dbReference>
<evidence type="ECO:0000256" key="4">
    <source>
        <dbReference type="ARBA" id="ARBA00023136"/>
    </source>
</evidence>
<comment type="subcellular location">
    <subcellularLocation>
        <location evidence="1">Membrane</location>
        <topology evidence="1">Multi-pass membrane protein</topology>
    </subcellularLocation>
</comment>
<feature type="domain" description="Major facilitator superfamily (MFS) profile" evidence="6">
    <location>
        <begin position="25"/>
        <end position="532"/>
    </location>
</feature>
<feature type="transmembrane region" description="Helical" evidence="5">
    <location>
        <begin position="90"/>
        <end position="109"/>
    </location>
</feature>
<name>A0A177BWS5_9PLEO</name>
<dbReference type="PROSITE" id="PS50850">
    <property type="entry name" value="MFS"/>
    <property type="match status" value="1"/>
</dbReference>
<dbReference type="InParanoid" id="A0A177BWS5"/>
<dbReference type="GO" id="GO:0005886">
    <property type="term" value="C:plasma membrane"/>
    <property type="evidence" value="ECO:0007669"/>
    <property type="project" value="TreeGrafter"/>
</dbReference>
<feature type="transmembrane region" description="Helical" evidence="5">
    <location>
        <begin position="476"/>
        <end position="497"/>
    </location>
</feature>
<dbReference type="InterPro" id="IPR011701">
    <property type="entry name" value="MFS"/>
</dbReference>
<feature type="transmembrane region" description="Helical" evidence="5">
    <location>
        <begin position="221"/>
        <end position="243"/>
    </location>
</feature>
<dbReference type="SUPFAM" id="SSF103473">
    <property type="entry name" value="MFS general substrate transporter"/>
    <property type="match status" value="1"/>
</dbReference>
<organism evidence="7 8">
    <name type="scientific">Paraphaeosphaeria sporulosa</name>
    <dbReference type="NCBI Taxonomy" id="1460663"/>
    <lineage>
        <taxon>Eukaryota</taxon>
        <taxon>Fungi</taxon>
        <taxon>Dikarya</taxon>
        <taxon>Ascomycota</taxon>
        <taxon>Pezizomycotina</taxon>
        <taxon>Dothideomycetes</taxon>
        <taxon>Pleosporomycetidae</taxon>
        <taxon>Pleosporales</taxon>
        <taxon>Massarineae</taxon>
        <taxon>Didymosphaeriaceae</taxon>
        <taxon>Paraphaeosphaeria</taxon>
    </lineage>
</organism>
<keyword evidence="3 5" id="KW-1133">Transmembrane helix</keyword>
<feature type="transmembrane region" description="Helical" evidence="5">
    <location>
        <begin position="255"/>
        <end position="272"/>
    </location>
</feature>
<keyword evidence="4 5" id="KW-0472">Membrane</keyword>
<feature type="transmembrane region" description="Helical" evidence="5">
    <location>
        <begin position="292"/>
        <end position="312"/>
    </location>
</feature>
<feature type="transmembrane region" description="Helical" evidence="5">
    <location>
        <begin position="60"/>
        <end position="78"/>
    </location>
</feature>
<feature type="transmembrane region" description="Helical" evidence="5">
    <location>
        <begin position="24"/>
        <end position="48"/>
    </location>
</feature>
<sequence>MTTRDEVTERTYGNSLRERWSSPIVIISLFFGTLLIALDTTIIGTAIPAITSSFQTLEDLAWYGSGYLLTVTALQPSFGKLYMSLDIKSLYMLCIIIFEVGSILCAAAPSSAVFIAGRAIAGMGAAGLLQGALIIITNSVSLERRPLYMGIVISVFGICAGIGPVLGGTFTGSISWRWCFWINVPIGFVVLFLIFVFLNIKKDSTRRSPQAASNPKQLLTSLDPCGAILVIAAICCLLLALQWGGQTLPWKSAKVIGLCVASGLLFVAFFIVQWKLGNDGTLPLSIIKQRSLLSGVLFLFFMGMPMTAYTYYVPIYFQSIQGMSPLASGVNFLAFALPQIGLTVATGALATVFGYYVPYMIFGTAISIVGSGLVMTLDVGTSTAKWAGFLVVCGFGTGMSINHPYTAIQAIMTALSLSISQTLFVNRLTAEIKMKTPEIPPAVVISAGASNLPLIAPTPKALLLLREAYANAVQHVFIYALSAACVGLLATFGFEHYNLKKVAEGRKAAKEASHDLHVQENRTSLDQASEQC</sequence>
<dbReference type="RefSeq" id="XP_018029135.1">
    <property type="nucleotide sequence ID" value="XM_018181660.1"/>
</dbReference>
<dbReference type="GeneID" id="28765146"/>
<dbReference type="Gene3D" id="1.20.1250.20">
    <property type="entry name" value="MFS general substrate transporter like domains"/>
    <property type="match status" value="1"/>
</dbReference>
<dbReference type="Proteomes" id="UP000077069">
    <property type="component" value="Unassembled WGS sequence"/>
</dbReference>
<evidence type="ECO:0000256" key="5">
    <source>
        <dbReference type="SAM" id="Phobius"/>
    </source>
</evidence>
<evidence type="ECO:0000313" key="7">
    <source>
        <dbReference type="EMBL" id="OAF98769.1"/>
    </source>
</evidence>
<proteinExistence type="predicted"/>
<keyword evidence="2 5" id="KW-0812">Transmembrane</keyword>
<evidence type="ECO:0000256" key="3">
    <source>
        <dbReference type="ARBA" id="ARBA00022989"/>
    </source>
</evidence>
<evidence type="ECO:0000259" key="6">
    <source>
        <dbReference type="PROSITE" id="PS50850"/>
    </source>
</evidence>
<dbReference type="GO" id="GO:0022857">
    <property type="term" value="F:transmembrane transporter activity"/>
    <property type="evidence" value="ECO:0007669"/>
    <property type="project" value="InterPro"/>
</dbReference>
<dbReference type="OrthoDB" id="10021397at2759"/>
<dbReference type="Gene3D" id="1.20.1720.10">
    <property type="entry name" value="Multidrug resistance protein D"/>
    <property type="match status" value="1"/>
</dbReference>
<feature type="transmembrane region" description="Helical" evidence="5">
    <location>
        <begin position="180"/>
        <end position="200"/>
    </location>
</feature>
<dbReference type="EMBL" id="KV441564">
    <property type="protein sequence ID" value="OAF98769.1"/>
    <property type="molecule type" value="Genomic_DNA"/>
</dbReference>
<evidence type="ECO:0000256" key="1">
    <source>
        <dbReference type="ARBA" id="ARBA00004141"/>
    </source>
</evidence>
<dbReference type="InterPro" id="IPR020846">
    <property type="entry name" value="MFS_dom"/>
</dbReference>
<reference evidence="7 8" key="1">
    <citation type="submission" date="2016-05" db="EMBL/GenBank/DDBJ databases">
        <title>Comparative analysis of secretome profiles of manganese(II)-oxidizing ascomycete fungi.</title>
        <authorList>
            <consortium name="DOE Joint Genome Institute"/>
            <person name="Zeiner C.A."/>
            <person name="Purvine S.O."/>
            <person name="Zink E.M."/>
            <person name="Wu S."/>
            <person name="Pasa-Tolic L."/>
            <person name="Chaput D.L."/>
            <person name="Haridas S."/>
            <person name="Grigoriev I.V."/>
            <person name="Santelli C.M."/>
            <person name="Hansel C.M."/>
        </authorList>
    </citation>
    <scope>NUCLEOTIDE SEQUENCE [LARGE SCALE GENOMIC DNA]</scope>
    <source>
        <strain evidence="7 8">AP3s5-JAC2a</strain>
    </source>
</reference>
<dbReference type="Pfam" id="PF07690">
    <property type="entry name" value="MFS_1"/>
    <property type="match status" value="1"/>
</dbReference>
<dbReference type="PANTHER" id="PTHR23501">
    <property type="entry name" value="MAJOR FACILITATOR SUPERFAMILY"/>
    <property type="match status" value="1"/>
</dbReference>
<feature type="transmembrane region" description="Helical" evidence="5">
    <location>
        <begin position="115"/>
        <end position="135"/>
    </location>
</feature>
<dbReference type="InterPro" id="IPR036259">
    <property type="entry name" value="MFS_trans_sf"/>
</dbReference>